<feature type="transmembrane region" description="Helical" evidence="3">
    <location>
        <begin position="125"/>
        <end position="143"/>
    </location>
</feature>
<evidence type="ECO:0000256" key="1">
    <source>
        <dbReference type="ARBA" id="ARBA00023125"/>
    </source>
</evidence>
<evidence type="ECO:0000256" key="3">
    <source>
        <dbReference type="SAM" id="Phobius"/>
    </source>
</evidence>
<protein>
    <recommendedName>
        <fullName evidence="4">OmpR/PhoB-type domain-containing protein</fullName>
    </recommendedName>
</protein>
<dbReference type="GO" id="GO:0000160">
    <property type="term" value="P:phosphorelay signal transduction system"/>
    <property type="evidence" value="ECO:0007669"/>
    <property type="project" value="InterPro"/>
</dbReference>
<gene>
    <name evidence="5" type="ORF">B4923_17110</name>
</gene>
<organism evidence="5 6">
    <name type="scientific">Brenneria roseae subsp. americana</name>
    <dbReference type="NCBI Taxonomy" id="1508507"/>
    <lineage>
        <taxon>Bacteria</taxon>
        <taxon>Pseudomonadati</taxon>
        <taxon>Pseudomonadota</taxon>
        <taxon>Gammaproteobacteria</taxon>
        <taxon>Enterobacterales</taxon>
        <taxon>Pectobacteriaceae</taxon>
        <taxon>Brenneria</taxon>
    </lineage>
</organism>
<evidence type="ECO:0000313" key="5">
    <source>
        <dbReference type="EMBL" id="PWC10154.1"/>
    </source>
</evidence>
<keyword evidence="6" id="KW-1185">Reference proteome</keyword>
<dbReference type="EMBL" id="QDKJ01000015">
    <property type="protein sequence ID" value="PWC10154.1"/>
    <property type="molecule type" value="Genomic_DNA"/>
</dbReference>
<dbReference type="PROSITE" id="PS51755">
    <property type="entry name" value="OMPR_PHOB"/>
    <property type="match status" value="1"/>
</dbReference>
<dbReference type="Proteomes" id="UP000245138">
    <property type="component" value="Unassembled WGS sequence"/>
</dbReference>
<dbReference type="InterPro" id="IPR001867">
    <property type="entry name" value="OmpR/PhoB-type_DNA-bd"/>
</dbReference>
<keyword evidence="3" id="KW-1133">Transmembrane helix</keyword>
<dbReference type="InterPro" id="IPR036388">
    <property type="entry name" value="WH-like_DNA-bd_sf"/>
</dbReference>
<accession>A0A2U1TL47</accession>
<evidence type="ECO:0000313" key="6">
    <source>
        <dbReference type="Proteomes" id="UP000245138"/>
    </source>
</evidence>
<dbReference type="GO" id="GO:0006355">
    <property type="term" value="P:regulation of DNA-templated transcription"/>
    <property type="evidence" value="ECO:0007669"/>
    <property type="project" value="InterPro"/>
</dbReference>
<keyword evidence="3" id="KW-0472">Membrane</keyword>
<proteinExistence type="predicted"/>
<dbReference type="RefSeq" id="WP_109055584.1">
    <property type="nucleotide sequence ID" value="NZ_QDKJ01000015.1"/>
</dbReference>
<evidence type="ECO:0000259" key="4">
    <source>
        <dbReference type="PROSITE" id="PS51755"/>
    </source>
</evidence>
<dbReference type="InterPro" id="IPR016032">
    <property type="entry name" value="Sig_transdc_resp-reg_C-effctor"/>
</dbReference>
<evidence type="ECO:0000256" key="2">
    <source>
        <dbReference type="PROSITE-ProRule" id="PRU01091"/>
    </source>
</evidence>
<reference evidence="5 6" key="1">
    <citation type="submission" date="2018-04" db="EMBL/GenBank/DDBJ databases">
        <title>Brenneria corticis sp.nov.</title>
        <authorList>
            <person name="Li Y."/>
        </authorList>
    </citation>
    <scope>NUCLEOTIDE SEQUENCE [LARGE SCALE GENOMIC DNA]</scope>
    <source>
        <strain evidence="5 6">LMG 27715</strain>
    </source>
</reference>
<dbReference type="Gene3D" id="1.10.10.10">
    <property type="entry name" value="Winged helix-like DNA-binding domain superfamily/Winged helix DNA-binding domain"/>
    <property type="match status" value="1"/>
</dbReference>
<dbReference type="Pfam" id="PF00486">
    <property type="entry name" value="Trans_reg_C"/>
    <property type="match status" value="1"/>
</dbReference>
<comment type="caution">
    <text evidence="5">The sequence shown here is derived from an EMBL/GenBank/DDBJ whole genome shotgun (WGS) entry which is preliminary data.</text>
</comment>
<keyword evidence="3" id="KW-0812">Transmembrane</keyword>
<keyword evidence="1 2" id="KW-0238">DNA-binding</keyword>
<feature type="domain" description="OmpR/PhoB-type" evidence="4">
    <location>
        <begin position="2"/>
        <end position="105"/>
    </location>
</feature>
<dbReference type="SMART" id="SM00862">
    <property type="entry name" value="Trans_reg_C"/>
    <property type="match status" value="1"/>
</dbReference>
<dbReference type="GO" id="GO:0003677">
    <property type="term" value="F:DNA binding"/>
    <property type="evidence" value="ECO:0007669"/>
    <property type="project" value="UniProtKB-UniRule"/>
</dbReference>
<feature type="DNA-binding region" description="OmpR/PhoB-type" evidence="2">
    <location>
        <begin position="2"/>
        <end position="105"/>
    </location>
</feature>
<dbReference type="AlphaFoldDB" id="A0A2U1TL47"/>
<name>A0A2U1TL47_9GAMM</name>
<sequence>MAEKYFINQTVVFSSINRTICFVDIPSSENILSPPVSNLLIYLIKNNNTVLSKEKILSECMEPNGFSPSINNLNNYLSILRKALRPFSLDESIQVIPKVGIKFLAQISSEENEIINDRPKSSKKIIVGSLALVASFLLLLFYSKESIPRYDYKKNYSLDGCDLLTDGVNIEKNERITKLCNPDSTLFFKEIQSPNENNDFTKIILISTCKKGVTDCENYTYIY</sequence>
<dbReference type="SUPFAM" id="SSF46894">
    <property type="entry name" value="C-terminal effector domain of the bipartite response regulators"/>
    <property type="match status" value="1"/>
</dbReference>